<organism evidence="3 4">
    <name type="scientific">Kineobactrum salinum</name>
    <dbReference type="NCBI Taxonomy" id="2708301"/>
    <lineage>
        <taxon>Bacteria</taxon>
        <taxon>Pseudomonadati</taxon>
        <taxon>Pseudomonadota</taxon>
        <taxon>Gammaproteobacteria</taxon>
        <taxon>Cellvibrionales</taxon>
        <taxon>Halieaceae</taxon>
        <taxon>Kineobactrum</taxon>
    </lineage>
</organism>
<evidence type="ECO:0000313" key="4">
    <source>
        <dbReference type="Proteomes" id="UP000477680"/>
    </source>
</evidence>
<dbReference type="Gene3D" id="3.40.605.10">
    <property type="entry name" value="Aldehyde Dehydrogenase, Chain A, domain 1"/>
    <property type="match status" value="1"/>
</dbReference>
<dbReference type="InterPro" id="IPR015590">
    <property type="entry name" value="Aldehyde_DH_dom"/>
</dbReference>
<dbReference type="AlphaFoldDB" id="A0A6C0U4J0"/>
<feature type="domain" description="Aldehyde dehydrogenase" evidence="2">
    <location>
        <begin position="4"/>
        <end position="219"/>
    </location>
</feature>
<accession>A0A6C0U4J0</accession>
<dbReference type="InterPro" id="IPR016161">
    <property type="entry name" value="Ald_DH/histidinol_DH"/>
</dbReference>
<keyword evidence="1" id="KW-0560">Oxidoreductase</keyword>
<dbReference type="Pfam" id="PF00171">
    <property type="entry name" value="Aldedh"/>
    <property type="match status" value="1"/>
</dbReference>
<evidence type="ECO:0000313" key="3">
    <source>
        <dbReference type="EMBL" id="QIB66339.1"/>
    </source>
</evidence>
<protein>
    <submittedName>
        <fullName evidence="3">Aldehyde dehydrogenase family protein</fullName>
    </submittedName>
</protein>
<dbReference type="SUPFAM" id="SSF53720">
    <property type="entry name" value="ALDH-like"/>
    <property type="match status" value="1"/>
</dbReference>
<dbReference type="KEGG" id="kim:G3T16_13925"/>
<evidence type="ECO:0000259" key="2">
    <source>
        <dbReference type="Pfam" id="PF00171"/>
    </source>
</evidence>
<evidence type="ECO:0000256" key="1">
    <source>
        <dbReference type="ARBA" id="ARBA00023002"/>
    </source>
</evidence>
<reference evidence="3 4" key="1">
    <citation type="submission" date="2020-02" db="EMBL/GenBank/DDBJ databases">
        <title>Genome sequencing for Kineobactrum sp. M2.</title>
        <authorList>
            <person name="Park S.-J."/>
        </authorList>
    </citation>
    <scope>NUCLEOTIDE SEQUENCE [LARGE SCALE GENOMIC DNA]</scope>
    <source>
        <strain evidence="3 4">M2</strain>
    </source>
</reference>
<keyword evidence="4" id="KW-1185">Reference proteome</keyword>
<gene>
    <name evidence="3" type="ORF">G3T16_13925</name>
</gene>
<dbReference type="GO" id="GO:0016491">
    <property type="term" value="F:oxidoreductase activity"/>
    <property type="evidence" value="ECO:0007669"/>
    <property type="project" value="UniProtKB-KW"/>
</dbReference>
<dbReference type="PANTHER" id="PTHR11699">
    <property type="entry name" value="ALDEHYDE DEHYDROGENASE-RELATED"/>
    <property type="match status" value="1"/>
</dbReference>
<dbReference type="InterPro" id="IPR016162">
    <property type="entry name" value="Ald_DH_N"/>
</dbReference>
<name>A0A6C0U4J0_9GAMM</name>
<dbReference type="EMBL" id="CP048711">
    <property type="protein sequence ID" value="QIB66339.1"/>
    <property type="molecule type" value="Genomic_DNA"/>
</dbReference>
<dbReference type="Proteomes" id="UP000477680">
    <property type="component" value="Chromosome"/>
</dbReference>
<proteinExistence type="predicted"/>
<sequence length="265" mass="28834">MSDFKIVSPVDGSVYATCHYADPARIRAAAETGRKAFAQWRQVPFAERARMVRSFLSVLDKHRERLAELVTWQMGRPSWQADEMDRMLQSADVLIGDAAGILQPPQEKPDDNITRSVQRIPMGLCLSICAWNYPVAMSASLILAPLLMGNVVLFKHAPQTALIAEVFGIAAAESDLPDGVLQTLHMTHPDTEALIGSGLVDLVEFIGSTRAGMRYTMRAGAPSPATAWNWAARIPSISGRTSSLTQSSRTCWKAATAMPASPAVR</sequence>